<dbReference type="PANTHER" id="PTHR46401:SF2">
    <property type="entry name" value="GLYCOSYLTRANSFERASE WBBK-RELATED"/>
    <property type="match status" value="1"/>
</dbReference>
<protein>
    <submittedName>
        <fullName evidence="4">Glycosyl transferase family 1</fullName>
    </submittedName>
</protein>
<dbReference type="GO" id="GO:0030247">
    <property type="term" value="F:polysaccharide binding"/>
    <property type="evidence" value="ECO:0007669"/>
    <property type="project" value="InterPro"/>
</dbReference>
<dbReference type="Gene3D" id="3.40.50.2000">
    <property type="entry name" value="Glycogen Phosphorylase B"/>
    <property type="match status" value="1"/>
</dbReference>
<dbReference type="SUPFAM" id="SSF53756">
    <property type="entry name" value="UDP-Glycosyltransferase/glycogen phosphorylase"/>
    <property type="match status" value="1"/>
</dbReference>
<proteinExistence type="predicted"/>
<dbReference type="EMBL" id="PGGM01000011">
    <property type="protein sequence ID" value="PSH61775.1"/>
    <property type="molecule type" value="Genomic_DNA"/>
</dbReference>
<evidence type="ECO:0000259" key="3">
    <source>
        <dbReference type="Pfam" id="PF22772"/>
    </source>
</evidence>
<dbReference type="InterPro" id="IPR048510">
    <property type="entry name" value="WsaF_N"/>
</dbReference>
<dbReference type="AlphaFoldDB" id="A0A2P7B5N0"/>
<gene>
    <name evidence="4" type="ORF">CU103_20790</name>
</gene>
<organism evidence="4 5">
    <name type="scientific">Phyllobacterium sophorae</name>
    <dbReference type="NCBI Taxonomy" id="1520277"/>
    <lineage>
        <taxon>Bacteria</taxon>
        <taxon>Pseudomonadati</taxon>
        <taxon>Pseudomonadota</taxon>
        <taxon>Alphaproteobacteria</taxon>
        <taxon>Hyphomicrobiales</taxon>
        <taxon>Phyllobacteriaceae</taxon>
        <taxon>Phyllobacterium</taxon>
    </lineage>
</organism>
<evidence type="ECO:0000313" key="4">
    <source>
        <dbReference type="EMBL" id="PSH61775.1"/>
    </source>
</evidence>
<evidence type="ECO:0000256" key="1">
    <source>
        <dbReference type="ARBA" id="ARBA00022679"/>
    </source>
</evidence>
<dbReference type="GO" id="GO:0016757">
    <property type="term" value="F:glycosyltransferase activity"/>
    <property type="evidence" value="ECO:0007669"/>
    <property type="project" value="TreeGrafter"/>
</dbReference>
<dbReference type="Proteomes" id="UP000241764">
    <property type="component" value="Unassembled WGS sequence"/>
</dbReference>
<comment type="caution">
    <text evidence="4">The sequence shown here is derived from an EMBL/GenBank/DDBJ whole genome shotgun (WGS) entry which is preliminary data.</text>
</comment>
<feature type="domain" description="WsaF N-terminal" evidence="2">
    <location>
        <begin position="146"/>
        <end position="196"/>
    </location>
</feature>
<dbReference type="Pfam" id="PF21374">
    <property type="entry name" value="WsaF_N"/>
    <property type="match status" value="1"/>
</dbReference>
<dbReference type="Gene3D" id="3.40.50.11090">
    <property type="match status" value="1"/>
</dbReference>
<name>A0A2P7B5N0_9HYPH</name>
<keyword evidence="5" id="KW-1185">Reference proteome</keyword>
<dbReference type="CDD" id="cd03801">
    <property type="entry name" value="GT4_PimA-like"/>
    <property type="match status" value="1"/>
</dbReference>
<sequence length="405" mass="45676">MIADNVRHLKRIIKRDGFRVAAKKVVARLAAQAPARMTYKHDTIKHYEFLLGEEQGFGLKLTSRNLPEGSMTWLIPDFEAQSGGHINIFRMMQLLRTRGFRHQHVVIMEPHRWSSAAEAQEAISRSFGEHGITVSLGVRSIEPCSFLVATGWQTAYWVSKYKDTLNRLYFVQDFEPNFYAHGSDYSFAENTYRLGLTGITAGTWLADKLASEYGMKTFPYSFACDTDLYKPTVRRNQTTKQIFFYARPVTPRRCFEMGLLALKQVCEAIPEASVVFAGWDVNGYDIPFPHFSRGSVSVQELPDLYSQCDVALILSSTNLSLLPLEVAACECPVVLNDSPQSNWLLSKSQATYCDMSVDSISAAVIDNLRNPEKAKKLARAALEHAQQNSWEEEADKVAAFLKSIE</sequence>
<dbReference type="PANTHER" id="PTHR46401">
    <property type="entry name" value="GLYCOSYLTRANSFERASE WBBK-RELATED"/>
    <property type="match status" value="1"/>
</dbReference>
<evidence type="ECO:0000313" key="5">
    <source>
        <dbReference type="Proteomes" id="UP000241764"/>
    </source>
</evidence>
<evidence type="ECO:0000259" key="2">
    <source>
        <dbReference type="Pfam" id="PF21374"/>
    </source>
</evidence>
<reference evidence="5" key="1">
    <citation type="submission" date="2017-11" db="EMBL/GenBank/DDBJ databases">
        <authorList>
            <person name="Kuznetsova I."/>
            <person name="Sazanova A."/>
            <person name="Chirak E."/>
            <person name="Safronova V."/>
            <person name="Willems A."/>
        </authorList>
    </citation>
    <scope>NUCLEOTIDE SEQUENCE [LARGE SCALE GENOMIC DNA]</scope>
    <source>
        <strain evidence="5">CCBAU 03422</strain>
    </source>
</reference>
<feature type="domain" description="WsaF C-terminal" evidence="3">
    <location>
        <begin position="240"/>
        <end position="363"/>
    </location>
</feature>
<dbReference type="GO" id="GO:0009103">
    <property type="term" value="P:lipopolysaccharide biosynthetic process"/>
    <property type="evidence" value="ECO:0007669"/>
    <property type="project" value="TreeGrafter"/>
</dbReference>
<accession>A0A2P7B5N0</accession>
<dbReference type="InterPro" id="IPR055050">
    <property type="entry name" value="WsaF_C"/>
</dbReference>
<keyword evidence="1 4" id="KW-0808">Transferase</keyword>
<dbReference type="Pfam" id="PF22772">
    <property type="entry name" value="WsaF_C"/>
    <property type="match status" value="1"/>
</dbReference>